<comment type="function">
    <text evidence="2">Catalyzes an amino-pyrimidine hydrolysis reaction at the C5' of the pyrimidine moiety of thiamine compounds, a reaction that is part of a thiamine salvage pathway. Thus, catalyzes the conversion of 4-amino-5-aminomethyl-2-methylpyrimidine to 4-amino-5-hydroxymethyl-2-methylpyrimidine (HMP).</text>
</comment>
<evidence type="ECO:0000256" key="2">
    <source>
        <dbReference type="PIRNR" id="PIRNR003170"/>
    </source>
</evidence>
<dbReference type="GO" id="GO:0009229">
    <property type="term" value="P:thiamine diphosphate biosynthetic process"/>
    <property type="evidence" value="ECO:0007669"/>
    <property type="project" value="UniProtKB-UniPathway"/>
</dbReference>
<dbReference type="PIRSF" id="PIRSF003170">
    <property type="entry name" value="Pet18p"/>
    <property type="match status" value="1"/>
</dbReference>
<protein>
    <recommendedName>
        <fullName evidence="2">Aminopyrimidine aminohydrolase</fullName>
        <ecNumber evidence="2">3.5.99.2</ecNumber>
    </recommendedName>
</protein>
<comment type="similarity">
    <text evidence="2">Belongs to the TenA family.</text>
</comment>
<evidence type="ECO:0000256" key="4">
    <source>
        <dbReference type="PIRSR" id="PIRSR003170-2"/>
    </source>
</evidence>
<feature type="active site" description="Proton donor" evidence="3">
    <location>
        <position position="214"/>
    </location>
</feature>
<feature type="binding site" evidence="4">
    <location>
        <position position="92"/>
    </location>
    <ligand>
        <name>substrate</name>
    </ligand>
</feature>
<dbReference type="EC" id="3.5.99.2" evidence="2"/>
<evidence type="ECO:0000259" key="5">
    <source>
        <dbReference type="Pfam" id="PF03070"/>
    </source>
</evidence>
<comment type="catalytic activity">
    <reaction evidence="2">
        <text>4-amino-5-aminomethyl-2-methylpyrimidine + H2O = 4-amino-5-hydroxymethyl-2-methylpyrimidine + NH4(+)</text>
        <dbReference type="Rhea" id="RHEA:31799"/>
        <dbReference type="ChEBI" id="CHEBI:15377"/>
        <dbReference type="ChEBI" id="CHEBI:16892"/>
        <dbReference type="ChEBI" id="CHEBI:28938"/>
        <dbReference type="ChEBI" id="CHEBI:63416"/>
        <dbReference type="EC" id="3.5.99.2"/>
    </reaction>
</comment>
<dbReference type="InterPro" id="IPR016084">
    <property type="entry name" value="Haem_Oase-like_multi-hlx"/>
</dbReference>
<keyword evidence="2" id="KW-0784">Thiamine biosynthesis</keyword>
<dbReference type="GO" id="GO:0050334">
    <property type="term" value="F:thiaminase activity"/>
    <property type="evidence" value="ECO:0007669"/>
    <property type="project" value="UniProtKB-UniRule"/>
</dbReference>
<dbReference type="PANTHER" id="PTHR43198:SF2">
    <property type="entry name" value="SI:CH1073-67J19.1-RELATED"/>
    <property type="match status" value="1"/>
</dbReference>
<comment type="pathway">
    <text evidence="1 2">Cofactor biosynthesis; thiamine diphosphate biosynthesis.</text>
</comment>
<feature type="binding site" evidence="4">
    <location>
        <position position="54"/>
    </location>
    <ligand>
        <name>substrate</name>
    </ligand>
</feature>
<comment type="catalytic activity">
    <reaction evidence="2">
        <text>thiamine + H2O = 5-(2-hydroxyethyl)-4-methylthiazole + 4-amino-5-hydroxymethyl-2-methylpyrimidine + H(+)</text>
        <dbReference type="Rhea" id="RHEA:17509"/>
        <dbReference type="ChEBI" id="CHEBI:15377"/>
        <dbReference type="ChEBI" id="CHEBI:15378"/>
        <dbReference type="ChEBI" id="CHEBI:16892"/>
        <dbReference type="ChEBI" id="CHEBI:17957"/>
        <dbReference type="ChEBI" id="CHEBI:18385"/>
        <dbReference type="EC" id="3.5.99.2"/>
    </reaction>
</comment>
<dbReference type="EMBL" id="WWEQ01000012">
    <property type="protein sequence ID" value="MYM19204.1"/>
    <property type="molecule type" value="Genomic_DNA"/>
</dbReference>
<evidence type="ECO:0000256" key="1">
    <source>
        <dbReference type="ARBA" id="ARBA00004948"/>
    </source>
</evidence>
<dbReference type="CDD" id="cd19358">
    <property type="entry name" value="TenA_E_Spr0628-like"/>
    <property type="match status" value="1"/>
</dbReference>
<organism evidence="6 7">
    <name type="scientific">Brevibacterium rongguiense</name>
    <dbReference type="NCBI Taxonomy" id="2695267"/>
    <lineage>
        <taxon>Bacteria</taxon>
        <taxon>Bacillati</taxon>
        <taxon>Actinomycetota</taxon>
        <taxon>Actinomycetes</taxon>
        <taxon>Micrococcales</taxon>
        <taxon>Brevibacteriaceae</taxon>
        <taxon>Brevibacterium</taxon>
    </lineage>
</organism>
<name>A0A6N9H6J2_9MICO</name>
<dbReference type="GO" id="GO:0009228">
    <property type="term" value="P:thiamine biosynthetic process"/>
    <property type="evidence" value="ECO:0007669"/>
    <property type="project" value="UniProtKB-KW"/>
</dbReference>
<sequence>MSTTTIVTAPGGFAAQLRERSGETWDRAIGHRFVEELFAGSVDDAVLAHYLEQDYRFFDAALSLCASCVVNADRVEPKLRFSAQLGFFAADEDGYFERALAALGSSAARAGEVPLTATSAAMIEGMRDTAHANSYIRSLIVMAVAEWLYLDWGERELADPSRPEHLGWIDLHRGADFRAWVQCIVDEIDRVGADLDEAERAEAVGLWDRFVRLELEFFDAAYSA</sequence>
<keyword evidence="7" id="KW-1185">Reference proteome</keyword>
<dbReference type="InterPro" id="IPR050967">
    <property type="entry name" value="Thiamine_Salvage_TenA"/>
</dbReference>
<reference evidence="6 7" key="1">
    <citation type="submission" date="2020-01" db="EMBL/GenBank/DDBJ databases">
        <authorList>
            <person name="Deng T."/>
        </authorList>
    </citation>
    <scope>NUCLEOTIDE SEQUENCE [LARGE SCALE GENOMIC DNA]</scope>
    <source>
        <strain evidence="6 7">5221</strain>
    </source>
</reference>
<accession>A0A6N9H6J2</accession>
<dbReference type="Proteomes" id="UP000469215">
    <property type="component" value="Unassembled WGS sequence"/>
</dbReference>
<dbReference type="PANTHER" id="PTHR43198">
    <property type="entry name" value="BIFUNCTIONAL TH2 PROTEIN"/>
    <property type="match status" value="1"/>
</dbReference>
<comment type="caution">
    <text evidence="6">The sequence shown here is derived from an EMBL/GenBank/DDBJ whole genome shotgun (WGS) entry which is preliminary data.</text>
</comment>
<dbReference type="GO" id="GO:0005829">
    <property type="term" value="C:cytosol"/>
    <property type="evidence" value="ECO:0007669"/>
    <property type="project" value="TreeGrafter"/>
</dbReference>
<feature type="binding site" evidence="4">
    <location>
        <position position="146"/>
    </location>
    <ligand>
        <name>substrate</name>
    </ligand>
</feature>
<dbReference type="Pfam" id="PF03070">
    <property type="entry name" value="TENA_THI-4"/>
    <property type="match status" value="1"/>
</dbReference>
<dbReference type="InterPro" id="IPR004305">
    <property type="entry name" value="Thiaminase-2/PQQC"/>
</dbReference>
<evidence type="ECO:0000313" key="7">
    <source>
        <dbReference type="Proteomes" id="UP000469215"/>
    </source>
</evidence>
<keyword evidence="2" id="KW-0378">Hydrolase</keyword>
<dbReference type="Gene3D" id="1.20.910.10">
    <property type="entry name" value="Heme oxygenase-like"/>
    <property type="match status" value="1"/>
</dbReference>
<dbReference type="UniPathway" id="UPA00060"/>
<gene>
    <name evidence="6" type="ORF">GSY69_04265</name>
</gene>
<evidence type="ECO:0000256" key="3">
    <source>
        <dbReference type="PIRSR" id="PIRSR003170-1"/>
    </source>
</evidence>
<dbReference type="AlphaFoldDB" id="A0A6N9H6J2"/>
<dbReference type="SUPFAM" id="SSF48613">
    <property type="entry name" value="Heme oxygenase-like"/>
    <property type="match status" value="1"/>
</dbReference>
<feature type="domain" description="Thiaminase-2/PQQC" evidence="5">
    <location>
        <begin position="23"/>
        <end position="223"/>
    </location>
</feature>
<dbReference type="RefSeq" id="WP_160952641.1">
    <property type="nucleotide sequence ID" value="NZ_WWEQ01000012.1"/>
</dbReference>
<evidence type="ECO:0000313" key="6">
    <source>
        <dbReference type="EMBL" id="MYM19204.1"/>
    </source>
</evidence>
<proteinExistence type="inferred from homology"/>
<dbReference type="InterPro" id="IPR026285">
    <property type="entry name" value="TenA_E"/>
</dbReference>